<keyword evidence="4" id="KW-0511">Multifunctional enzyme</keyword>
<dbReference type="InterPro" id="IPR001242">
    <property type="entry name" value="Condensation_dom"/>
</dbReference>
<feature type="domain" description="Carrier" evidence="5">
    <location>
        <begin position="1862"/>
        <end position="1938"/>
    </location>
</feature>
<reference evidence="6 7" key="1">
    <citation type="journal article" date="2018" name="Evol. Lett.">
        <title>Horizontal gene cluster transfer increased hallucinogenic mushroom diversity.</title>
        <authorList>
            <person name="Reynolds H.T."/>
            <person name="Vijayakumar V."/>
            <person name="Gluck-Thaler E."/>
            <person name="Korotkin H.B."/>
            <person name="Matheny P.B."/>
            <person name="Slot J.C."/>
        </authorList>
    </citation>
    <scope>NUCLEOTIDE SEQUENCE [LARGE SCALE GENOMIC DNA]</scope>
    <source>
        <strain evidence="6 7">2629</strain>
    </source>
</reference>
<dbReference type="PANTHER" id="PTHR45527:SF1">
    <property type="entry name" value="FATTY ACID SYNTHASE"/>
    <property type="match status" value="1"/>
</dbReference>
<dbReference type="GO" id="GO:0016874">
    <property type="term" value="F:ligase activity"/>
    <property type="evidence" value="ECO:0007669"/>
    <property type="project" value="UniProtKB-KW"/>
</dbReference>
<dbReference type="SUPFAM" id="SSF52777">
    <property type="entry name" value="CoA-dependent acyltransferases"/>
    <property type="match status" value="6"/>
</dbReference>
<dbReference type="GO" id="GO:0043041">
    <property type="term" value="P:amino acid activation for nonribosomal peptide biosynthetic process"/>
    <property type="evidence" value="ECO:0007669"/>
    <property type="project" value="TreeGrafter"/>
</dbReference>
<keyword evidence="3" id="KW-0436">Ligase</keyword>
<keyword evidence="1" id="KW-0596">Phosphopantetheine</keyword>
<dbReference type="GO" id="GO:0005737">
    <property type="term" value="C:cytoplasm"/>
    <property type="evidence" value="ECO:0007669"/>
    <property type="project" value="TreeGrafter"/>
</dbReference>
<name>A0A409YKP1_9AGAR</name>
<dbReference type="PROSITE" id="PS00012">
    <property type="entry name" value="PHOSPHOPANTETHEINE"/>
    <property type="match status" value="2"/>
</dbReference>
<dbReference type="GO" id="GO:0031177">
    <property type="term" value="F:phosphopantetheine binding"/>
    <property type="evidence" value="ECO:0007669"/>
    <property type="project" value="InterPro"/>
</dbReference>
<dbReference type="Pfam" id="PF00501">
    <property type="entry name" value="AMP-binding"/>
    <property type="match status" value="1"/>
</dbReference>
<dbReference type="Gene3D" id="3.30.559.10">
    <property type="entry name" value="Chloramphenicol acetyltransferase-like domain"/>
    <property type="match status" value="3"/>
</dbReference>
<dbReference type="InterPro" id="IPR045851">
    <property type="entry name" value="AMP-bd_C_sf"/>
</dbReference>
<dbReference type="CDD" id="cd05930">
    <property type="entry name" value="A_NRPS"/>
    <property type="match status" value="1"/>
</dbReference>
<sequence length="2403" mass="266986">MSPLDAYSIVQWPELAADRRPSDKYHLTSKVVLAQPNPSNITPSVILLSISRIIAAYCGVSDLLVAIEFPSEPEPVHVLRINWDQNKTWREAIAQLDLLRSTPTADAVPLSTAKELLSTSDPCLAFCTFDPKSTPSSSQFPCHFSFNTSSGTLTLLSHASVLHPTVAEQLIEQVANLALNAVHNFDATLSVVPPFHLGLMSVYDRLPHDVISTVYPHIKPVSFAPDYLKIRAEDMPNATAVSWYSDLSFDHSLQPESMSYRDLHRRANQVAHWLLSRGIKKEDRVAVCLDRNLHFHAAMMGVMRAGGCYVPIDPELPLERKTYIAKDAEAALVLTSSQLVLPSVFGPKGIFFEDNDIQSEILQQPTTDVEGLMDPEGLSYMLYTSGTTGNPKGCLLTHHGLAQAILALSSTAADVRMENIHDGRYLAVASIAFDVHLAETIVPMALGMPLLSARRSQLLENLPNYVNLLGVTHLGIVPSLIEATLNASQTGKDGSDIALRYIASGGEKMSDAILDKWADHPQVRLANFYGPSEVTIGCCARYMSSNTPRANIGKPLANVSAYVVDDQLNILPRGAPGELVVEGPLVGRGYHGRSDLTAKAFMEWPNKGCWAYRTGDLVRMMPDSTIEILGRIDTQIKLRGVRIESEGISAVVRGAIPPSEGTVIDAVTILAKHPAIGVEQLVSLFSWNSVPISTRKSQLPSVTLPPPGMLPQIKAKCNAELANYMRPSHFIPLSWLPLSSNGKTDAKVLTQLFNGIGIDVLSNLSTIDSGDDVRACTSTELKIFEVLKRYVSLSIDQPRPDISVFECGLDSLAVIRFTSDLKAEFGAPLSASDVMKSPVLADIANLVEKAMNSDKIISVRKTEGQEIPQEIYSEYAMDQVQVVLPPFPCQEGVLSRSVEQDTLYVQHVLVSLRPDVSSCRLRKAWEATVANHSMLRTVFYFGRSLFQVVLSGPKSSLQWNEQTSNSDSRNFAEHFLHNDGPRIVKEINSQLSSLPPYRLNLYTNVSGERFLTLSIHHSLFDGISLPFIFSDVEREYTGLTPRETPSLSDVLAHIPCDLTVAESFWKTEFDKFVWPSPAFSQLNSDFSLRCSVPFTSSLSHLKSIASTQHVTLQALLTCAFSRILSTEVYGSKDVAFGVLRSGRLLQVEGIDTAICPLVSVVPMRINLESSSSVLRDIQSKIASVVDFEHVPLGKVQSWLRPGQQLFEVLFSLSIKKDISSTLWDVVESEPPNPDYPLAVEVVLDPSTDSLLVQAAWSDHNRTADIHQWLHDFEEIVKQIAHSPSSYLADSLSSANTVWRSPSSQPTSQSVGTIPSAVDPDVLQRLYQVTADFMQINPDILMPTTSLISMGLDSIKSVGLSKRMVKAGLNVTSTDLLQASTFTALAARIAVQEHHDPNPVYTLPDLSSELDLDDVRFSINDNIKVFPTTALQAGMLSQTVNSGGKLYIHAFPLVLCSDIDTQRLKTAWKQAVSALSILRTSFHFLAHLGSWTQVVHSQEVLSWSHMTVGSLAEYRRQTQELLNSIQVDDERAFHTPPLWLRLFSVASEQQQYLVIIMHHALYDGISIGKLLHTVESFYREHSPAVQKQFYELLPEFIRQENEGSQIWIDRLQRYHPCRMSSPHPLQGAAVEELSFTVDLAQFTGLLRRAGVTPQCIAQAAWVKVIAKYTQCQDVIFGHTVSGRNAPASEDVIGPVLNTIPFVIRLGRYMQNIDLLRSVHQSNVESLPWHHSSLREVQKRVGVESLWDSLFLYQSHSPEDDGIGLWKMDSDALNDDPKIQYPLNAEIHQHDDRFTIHCAARSSHFDPDGLVRLVHSLQTFIEEIINKPEQLISLDLPDIFESRAQIRSNEVSERTTGLTNNDEQLLDPNLVSHQNMLAQLTNTPVSKIKPSTPLVALGIDSITAIQIASKLRASGFKIATTEIINSRTVGDLVKRIGLLGAAKAYNRTPIIDPKPSEIEHIRRWLGVRASLVERFSCAPAGMKWLISAWQRSGGARYHHAFAFELPPDIDVERLRWAWIQLVKKHWILRSTFCFADGLEDVRIITFKEDAETSWGKIDRPATLSEQMKSLILDPPSLRYPQARARVITSSNHLILHLHHFQYDAWSLSLLVDDLAAFYHDLPAQASPDIDGFTSHYAAENHYTTQQAYWRPLFPAAQFRPSYIAPLLDESVPSAYKRVIQTKRFIDLNKDVCSAALLNHRTSLQSIYLACWSQVQAEISNTATTTFGLWHSGRTGDLDYIERLAAPCMNVLPLRVDHLQEESLICLAQRLQSELRHRSDVIEQSELATINGLAKLSDRALCNVFVNIIKIAPNTHQSTFLKPVEVPYWVSECPSKTLEEIPKIPLTSLIKDDIMVDIGMDDTSVVMSIDAAFHMMDGSTAEALMDRWADKVRKVVSVDSASEVAL</sequence>
<dbReference type="GO" id="GO:0044550">
    <property type="term" value="P:secondary metabolite biosynthetic process"/>
    <property type="evidence" value="ECO:0007669"/>
    <property type="project" value="TreeGrafter"/>
</dbReference>
<evidence type="ECO:0000256" key="4">
    <source>
        <dbReference type="ARBA" id="ARBA00023268"/>
    </source>
</evidence>
<organism evidence="6 7">
    <name type="scientific">Panaeolus cyanescens</name>
    <dbReference type="NCBI Taxonomy" id="181874"/>
    <lineage>
        <taxon>Eukaryota</taxon>
        <taxon>Fungi</taxon>
        <taxon>Dikarya</taxon>
        <taxon>Basidiomycota</taxon>
        <taxon>Agaricomycotina</taxon>
        <taxon>Agaricomycetes</taxon>
        <taxon>Agaricomycetidae</taxon>
        <taxon>Agaricales</taxon>
        <taxon>Agaricineae</taxon>
        <taxon>Galeropsidaceae</taxon>
        <taxon>Panaeolus</taxon>
    </lineage>
</organism>
<dbReference type="Gene3D" id="3.40.50.12780">
    <property type="entry name" value="N-terminal domain of ligase-like"/>
    <property type="match status" value="1"/>
</dbReference>
<evidence type="ECO:0000256" key="3">
    <source>
        <dbReference type="ARBA" id="ARBA00022598"/>
    </source>
</evidence>
<dbReference type="NCBIfam" id="TIGR01733">
    <property type="entry name" value="AA-adenyl-dom"/>
    <property type="match status" value="1"/>
</dbReference>
<feature type="domain" description="Carrier" evidence="5">
    <location>
        <begin position="1319"/>
        <end position="1392"/>
    </location>
</feature>
<comment type="caution">
    <text evidence="6">The sequence shown here is derived from an EMBL/GenBank/DDBJ whole genome shotgun (WGS) entry which is preliminary data.</text>
</comment>
<evidence type="ECO:0000256" key="2">
    <source>
        <dbReference type="ARBA" id="ARBA00022553"/>
    </source>
</evidence>
<dbReference type="OrthoDB" id="416786at2759"/>
<evidence type="ECO:0000259" key="5">
    <source>
        <dbReference type="PROSITE" id="PS50075"/>
    </source>
</evidence>
<dbReference type="InterPro" id="IPR010071">
    <property type="entry name" value="AA_adenyl_dom"/>
</dbReference>
<evidence type="ECO:0000313" key="6">
    <source>
        <dbReference type="EMBL" id="PPR03610.1"/>
    </source>
</evidence>
<dbReference type="Proteomes" id="UP000284842">
    <property type="component" value="Unassembled WGS sequence"/>
</dbReference>
<dbReference type="InterPro" id="IPR020806">
    <property type="entry name" value="PKS_PP-bd"/>
</dbReference>
<dbReference type="InParanoid" id="A0A409YKP1"/>
<dbReference type="InterPro" id="IPR023213">
    <property type="entry name" value="CAT-like_dom_sf"/>
</dbReference>
<dbReference type="SUPFAM" id="SSF56801">
    <property type="entry name" value="Acetyl-CoA synthetase-like"/>
    <property type="match status" value="1"/>
</dbReference>
<protein>
    <recommendedName>
        <fullName evidence="5">Carrier domain-containing protein</fullName>
    </recommendedName>
</protein>
<evidence type="ECO:0000313" key="7">
    <source>
        <dbReference type="Proteomes" id="UP000284842"/>
    </source>
</evidence>
<dbReference type="STRING" id="181874.A0A409YKP1"/>
<gene>
    <name evidence="6" type="ORF">CVT24_007726</name>
</gene>
<proteinExistence type="predicted"/>
<dbReference type="Pfam" id="PF00550">
    <property type="entry name" value="PP-binding"/>
    <property type="match status" value="3"/>
</dbReference>
<dbReference type="EMBL" id="NHTK01001044">
    <property type="protein sequence ID" value="PPR03610.1"/>
    <property type="molecule type" value="Genomic_DNA"/>
</dbReference>
<dbReference type="Gene3D" id="1.10.1200.10">
    <property type="entry name" value="ACP-like"/>
    <property type="match status" value="3"/>
</dbReference>
<dbReference type="InterPro" id="IPR009081">
    <property type="entry name" value="PP-bd_ACP"/>
</dbReference>
<keyword evidence="2" id="KW-0597">Phosphoprotein</keyword>
<dbReference type="InterPro" id="IPR020845">
    <property type="entry name" value="AMP-binding_CS"/>
</dbReference>
<dbReference type="Pfam" id="PF00668">
    <property type="entry name" value="Condensation"/>
    <property type="match status" value="3"/>
</dbReference>
<dbReference type="InterPro" id="IPR042099">
    <property type="entry name" value="ANL_N_sf"/>
</dbReference>
<dbReference type="Gene3D" id="3.30.300.30">
    <property type="match status" value="1"/>
</dbReference>
<accession>A0A409YKP1</accession>
<dbReference type="PROSITE" id="PS50075">
    <property type="entry name" value="CARRIER"/>
    <property type="match status" value="3"/>
</dbReference>
<keyword evidence="7" id="KW-1185">Reference proteome</keyword>
<dbReference type="InterPro" id="IPR000873">
    <property type="entry name" value="AMP-dep_synth/lig_dom"/>
</dbReference>
<dbReference type="InterPro" id="IPR006162">
    <property type="entry name" value="Ppantetheine_attach_site"/>
</dbReference>
<dbReference type="PANTHER" id="PTHR45527">
    <property type="entry name" value="NONRIBOSOMAL PEPTIDE SYNTHETASE"/>
    <property type="match status" value="1"/>
</dbReference>
<feature type="domain" description="Carrier" evidence="5">
    <location>
        <begin position="777"/>
        <end position="851"/>
    </location>
</feature>
<dbReference type="PROSITE" id="PS00455">
    <property type="entry name" value="AMP_BINDING"/>
    <property type="match status" value="1"/>
</dbReference>
<evidence type="ECO:0000256" key="1">
    <source>
        <dbReference type="ARBA" id="ARBA00022450"/>
    </source>
</evidence>
<dbReference type="Gene3D" id="3.30.559.30">
    <property type="entry name" value="Nonribosomal peptide synthetase, condensation domain"/>
    <property type="match status" value="3"/>
</dbReference>
<dbReference type="SUPFAM" id="SSF47336">
    <property type="entry name" value="ACP-like"/>
    <property type="match status" value="3"/>
</dbReference>
<dbReference type="SMART" id="SM00823">
    <property type="entry name" value="PKS_PP"/>
    <property type="match status" value="3"/>
</dbReference>
<dbReference type="InterPro" id="IPR036736">
    <property type="entry name" value="ACP-like_sf"/>
</dbReference>